<reference evidence="2 3" key="1">
    <citation type="submission" date="2019-11" db="EMBL/GenBank/DDBJ databases">
        <title>Gracilibacillus salitolerans sp. nov., a moderate halophile isolated from a saline soil in northwest China.</title>
        <authorList>
            <person name="Gan L."/>
        </authorList>
    </citation>
    <scope>NUCLEOTIDE SEQUENCE [LARGE SCALE GENOMIC DNA]</scope>
    <source>
        <strain evidence="2 3">SCU50</strain>
    </source>
</reference>
<dbReference type="EMBL" id="CP045915">
    <property type="protein sequence ID" value="QGH34283.1"/>
    <property type="molecule type" value="Genomic_DNA"/>
</dbReference>
<keyword evidence="1" id="KW-0812">Transmembrane</keyword>
<dbReference type="KEGG" id="grc:GI584_09720"/>
<dbReference type="Proteomes" id="UP000339690">
    <property type="component" value="Chromosome"/>
</dbReference>
<gene>
    <name evidence="2" type="ORF">GI584_09720</name>
</gene>
<accession>A0A5Q2TJU4</accession>
<feature type="transmembrane region" description="Helical" evidence="1">
    <location>
        <begin position="53"/>
        <end position="78"/>
    </location>
</feature>
<sequence>MKSVIYFILGVAVSWLSIELIYNDFSIFDIQWAIGLIVSYVYAILFFRTGFNFWKLVIGSLGILLVLIILSFVAKWMLACIVF</sequence>
<name>A0A5Q2TJU4_9BACI</name>
<organism evidence="2 3">
    <name type="scientific">Gracilibacillus salitolerans</name>
    <dbReference type="NCBI Taxonomy" id="2663022"/>
    <lineage>
        <taxon>Bacteria</taxon>
        <taxon>Bacillati</taxon>
        <taxon>Bacillota</taxon>
        <taxon>Bacilli</taxon>
        <taxon>Bacillales</taxon>
        <taxon>Bacillaceae</taxon>
        <taxon>Gracilibacillus</taxon>
    </lineage>
</organism>
<dbReference type="AlphaFoldDB" id="A0A5Q2TJU4"/>
<dbReference type="RefSeq" id="WP_153791110.1">
    <property type="nucleotide sequence ID" value="NZ_CP045915.1"/>
</dbReference>
<evidence type="ECO:0000256" key="1">
    <source>
        <dbReference type="SAM" id="Phobius"/>
    </source>
</evidence>
<evidence type="ECO:0000313" key="3">
    <source>
        <dbReference type="Proteomes" id="UP000339690"/>
    </source>
</evidence>
<keyword evidence="3" id="KW-1185">Reference proteome</keyword>
<feature type="transmembrane region" description="Helical" evidence="1">
    <location>
        <begin position="30"/>
        <end position="47"/>
    </location>
</feature>
<feature type="transmembrane region" description="Helical" evidence="1">
    <location>
        <begin position="6"/>
        <end position="23"/>
    </location>
</feature>
<protein>
    <submittedName>
        <fullName evidence="2">Uncharacterized protein</fullName>
    </submittedName>
</protein>
<evidence type="ECO:0000313" key="2">
    <source>
        <dbReference type="EMBL" id="QGH34283.1"/>
    </source>
</evidence>
<keyword evidence="1" id="KW-0472">Membrane</keyword>
<proteinExistence type="predicted"/>
<keyword evidence="1" id="KW-1133">Transmembrane helix</keyword>